<evidence type="ECO:0000256" key="4">
    <source>
        <dbReference type="ARBA" id="ARBA00022989"/>
    </source>
</evidence>
<comment type="caution">
    <text evidence="8">The sequence shown here is derived from an EMBL/GenBank/DDBJ whole genome shotgun (WGS) entry which is preliminary data.</text>
</comment>
<organism evidence="8 9">
    <name type="scientific">Pedobacter polaris</name>
    <dbReference type="NCBI Taxonomy" id="2571273"/>
    <lineage>
        <taxon>Bacteria</taxon>
        <taxon>Pseudomonadati</taxon>
        <taxon>Bacteroidota</taxon>
        <taxon>Sphingobacteriia</taxon>
        <taxon>Sphingobacteriales</taxon>
        <taxon>Sphingobacteriaceae</taxon>
        <taxon>Pedobacter</taxon>
    </lineage>
</organism>
<feature type="transmembrane region" description="Helical" evidence="6">
    <location>
        <begin position="242"/>
        <end position="261"/>
    </location>
</feature>
<keyword evidence="9" id="KW-1185">Reference proteome</keyword>
<gene>
    <name evidence="8" type="ORF">FA048_14345</name>
</gene>
<keyword evidence="5 6" id="KW-0472">Membrane</keyword>
<dbReference type="SUPFAM" id="SSF53850">
    <property type="entry name" value="Periplasmic binding protein-like II"/>
    <property type="match status" value="1"/>
</dbReference>
<dbReference type="PANTHER" id="PTHR30294">
    <property type="entry name" value="MEMBRANE COMPONENT OF ABC TRANSPORTER YHHJ-RELATED"/>
    <property type="match status" value="1"/>
</dbReference>
<feature type="transmembrane region" description="Helical" evidence="6">
    <location>
        <begin position="369"/>
        <end position="386"/>
    </location>
</feature>
<dbReference type="Pfam" id="PF12698">
    <property type="entry name" value="ABC2_membrane_3"/>
    <property type="match status" value="1"/>
</dbReference>
<feature type="transmembrane region" description="Helical" evidence="6">
    <location>
        <begin position="181"/>
        <end position="201"/>
    </location>
</feature>
<feature type="domain" description="ABC-2 type transporter transmembrane" evidence="7">
    <location>
        <begin position="19"/>
        <end position="416"/>
    </location>
</feature>
<dbReference type="EMBL" id="SWBR01000003">
    <property type="protein sequence ID" value="TKC08333.1"/>
    <property type="molecule type" value="Genomic_DNA"/>
</dbReference>
<feature type="transmembrane region" description="Helical" evidence="6">
    <location>
        <begin position="341"/>
        <end position="362"/>
    </location>
</feature>
<name>A0A4U1CNP2_9SPHI</name>
<dbReference type="GO" id="GO:0005886">
    <property type="term" value="C:plasma membrane"/>
    <property type="evidence" value="ECO:0007669"/>
    <property type="project" value="UniProtKB-SubCell"/>
</dbReference>
<evidence type="ECO:0000256" key="6">
    <source>
        <dbReference type="SAM" id="Phobius"/>
    </source>
</evidence>
<evidence type="ECO:0000256" key="1">
    <source>
        <dbReference type="ARBA" id="ARBA00004651"/>
    </source>
</evidence>
<evidence type="ECO:0000256" key="2">
    <source>
        <dbReference type="ARBA" id="ARBA00022475"/>
    </source>
</evidence>
<dbReference type="PANTHER" id="PTHR30294:SF29">
    <property type="entry name" value="MULTIDRUG ABC TRANSPORTER PERMEASE YBHS-RELATED"/>
    <property type="match status" value="1"/>
</dbReference>
<keyword evidence="4 6" id="KW-1133">Transmembrane helix</keyword>
<dbReference type="Gene3D" id="3.40.190.10">
    <property type="entry name" value="Periplasmic binding protein-like II"/>
    <property type="match status" value="1"/>
</dbReference>
<evidence type="ECO:0000259" key="7">
    <source>
        <dbReference type="Pfam" id="PF12698"/>
    </source>
</evidence>
<keyword evidence="2" id="KW-1003">Cell membrane</keyword>
<dbReference type="RefSeq" id="WP_136842277.1">
    <property type="nucleotide sequence ID" value="NZ_SWBR01000003.1"/>
</dbReference>
<evidence type="ECO:0000256" key="3">
    <source>
        <dbReference type="ARBA" id="ARBA00022692"/>
    </source>
</evidence>
<evidence type="ECO:0000313" key="9">
    <source>
        <dbReference type="Proteomes" id="UP000309488"/>
    </source>
</evidence>
<feature type="transmembrane region" description="Helical" evidence="6">
    <location>
        <begin position="21"/>
        <end position="44"/>
    </location>
</feature>
<keyword evidence="3 6" id="KW-0812">Transmembrane</keyword>
<sequence length="443" mass="49530">MNKVLLIIRREYLSRVKKKSFIIMTFLTPLLIAGIYGLIGYFTYKGIKDTHDKIAVVSTNKTLTDKLVTDKNIEYKYVDQALDVMKKSLKKSDYDYVLYLPEFKLEDPKGIELFGEKQAGLSLNGRISRDIEELIRNQKLKESGISQNDLDQLKTSVNIETKKIAAETGKEESSSAGASTIIAFIAGILMFMFIMLYGIQVMRGVIEEKTSRIIEVMISSVKPFQLMMGKIIGIALVGLTQFILWIVLTFTISTIAATVLIDKADVKKITTSAEGNQIAKGTEVVTQTQGPIGDIQKNLAGLDFGKIISVFVFFFLGGYLFYSALYAAIGSAVDSETETQQFMMPVMMPLLLGYALSLSVVTNDPYGNVAFWLSMIPFTSPIAMVVRMPYGVPGWELALSMTILIIGFIGTVWVASRIYRVGILMYGKKTTFKEMFKWFTYKN</sequence>
<dbReference type="InterPro" id="IPR013525">
    <property type="entry name" value="ABC2_TM"/>
</dbReference>
<dbReference type="Proteomes" id="UP000309488">
    <property type="component" value="Unassembled WGS sequence"/>
</dbReference>
<dbReference type="AlphaFoldDB" id="A0A4U1CNP2"/>
<feature type="transmembrane region" description="Helical" evidence="6">
    <location>
        <begin position="398"/>
        <end position="419"/>
    </location>
</feature>
<reference evidence="8 9" key="1">
    <citation type="submission" date="2019-04" db="EMBL/GenBank/DDBJ databases">
        <title>Pedobacter sp. RP-3-22 sp. nov., isolated from Arctic soil.</title>
        <authorList>
            <person name="Dahal R.H."/>
            <person name="Kim D.-U."/>
        </authorList>
    </citation>
    <scope>NUCLEOTIDE SEQUENCE [LARGE SCALE GENOMIC DNA]</scope>
    <source>
        <strain evidence="8 9">RP-3-22</strain>
    </source>
</reference>
<evidence type="ECO:0000256" key="5">
    <source>
        <dbReference type="ARBA" id="ARBA00023136"/>
    </source>
</evidence>
<feature type="transmembrane region" description="Helical" evidence="6">
    <location>
        <begin position="307"/>
        <end position="329"/>
    </location>
</feature>
<dbReference type="OrthoDB" id="9768837at2"/>
<dbReference type="GO" id="GO:0140359">
    <property type="term" value="F:ABC-type transporter activity"/>
    <property type="evidence" value="ECO:0007669"/>
    <property type="project" value="InterPro"/>
</dbReference>
<dbReference type="InterPro" id="IPR051449">
    <property type="entry name" value="ABC-2_transporter_component"/>
</dbReference>
<accession>A0A4U1CNP2</accession>
<feature type="transmembrane region" description="Helical" evidence="6">
    <location>
        <begin position="213"/>
        <end position="236"/>
    </location>
</feature>
<evidence type="ECO:0000313" key="8">
    <source>
        <dbReference type="EMBL" id="TKC08333.1"/>
    </source>
</evidence>
<comment type="subcellular location">
    <subcellularLocation>
        <location evidence="1">Cell membrane</location>
        <topology evidence="1">Multi-pass membrane protein</topology>
    </subcellularLocation>
</comment>
<proteinExistence type="predicted"/>
<protein>
    <submittedName>
        <fullName evidence="8">ABC transporter permease</fullName>
    </submittedName>
</protein>